<evidence type="ECO:0000256" key="8">
    <source>
        <dbReference type="RuleBase" id="RU280814"/>
    </source>
</evidence>
<evidence type="ECO:0000313" key="12">
    <source>
        <dbReference type="EMBL" id="KAA0191166.1"/>
    </source>
</evidence>
<feature type="domain" description="Anoctamin dimerisation" evidence="11">
    <location>
        <begin position="147"/>
        <end position="259"/>
    </location>
</feature>
<feature type="region of interest" description="Disordered" evidence="9">
    <location>
        <begin position="92"/>
        <end position="114"/>
    </location>
</feature>
<feature type="transmembrane region" description="Helical" evidence="8">
    <location>
        <begin position="6"/>
        <end position="25"/>
    </location>
</feature>
<keyword evidence="5 8" id="KW-1133">Transmembrane helix</keyword>
<comment type="caution">
    <text evidence="12">The sequence shown here is derived from an EMBL/GenBank/DDBJ whole genome shotgun (WGS) entry which is preliminary data.</text>
</comment>
<protein>
    <recommendedName>
        <fullName evidence="8">Anoctamin</fullName>
    </recommendedName>
</protein>
<comment type="subcellular location">
    <subcellularLocation>
        <location evidence="1">Cell membrane</location>
        <topology evidence="1">Multi-pass membrane protein</topology>
    </subcellularLocation>
    <subcellularLocation>
        <location evidence="8">Membrane</location>
        <topology evidence="8">Multi-pass membrane protein</topology>
    </subcellularLocation>
</comment>
<evidence type="ECO:0000256" key="5">
    <source>
        <dbReference type="ARBA" id="ARBA00022989"/>
    </source>
</evidence>
<evidence type="ECO:0000256" key="4">
    <source>
        <dbReference type="ARBA" id="ARBA00022692"/>
    </source>
</evidence>
<sequence>MFVFLWAPVQVLSILLHLTAFLYIHPQKNPDLYFRDGKRRIDFVLVYSKSDAKGIDMRHAFLRSLAGYMVEIEVEDSFGKLLGATSTTAPERTIRKQAVPSTSALPPGPPNETLRQLAQKHDNTQGPPSSMDRYRIEAQGAEDLFVSDDLVFVKLYAPWHTMGRYAELFQFRKPLLVSEEAMIHEYEHTPGSKCCNCCGGISSHFPPLRTGYTWPFSTQREYLFDIPPDRDEFFSEVERALVLDYILRRAHCFSEEDEEEEYAAELEEGMEGEEIKPKTNNMVPKYEHHEESGFTFDRIYYVPLFFLFPGRKKADLKSWRAKRRDMNIGITKLISDGVFIAAYPLHEILLRRSNRILLRLAWILHYLANPGRIDWNDSIFHGICGYLIGRKHNIEPLVPFWRKRIPRFVVSYSTILFAVVLTLAFLVGVILYKLAIKIVLYQQQNLFVQSTAGIITTVTGSVINLFLIFIMKMIYDRLAVKMTDLELHRTQIEYDNSLTLKLYLLQFVNYYSSIFYIAFIQGTTSALPGSKSLAIQSTGCDQGDCLFELFLQLIIIMVGKQLLNFCQEALMPVLLRLFNRFKTKRKQNRRAAEVFAMEDADLKPDEEARKRLLACRADYNLLDPGSRPLFNEYLEMMIQYGFITMFVPAFPLAPFFGLLNNIFEIRGDAKKFVSQYRRPVVDRVKTIGIWFSILVVLSSLAIRTNACIIAFTSKFIDRMVYRYHYRHQYSDFNNFTLSQMSTSRFAANTSDTYCYCLILMFFISLDSITKVRKFGLVYTVENFPLSFVSPSYEDYREPPWINSAMPRTLVYYHVLAVKFIFVFMFETIAVLLTSLIAALIPDTPKHIKTQIHREAHVTNQIILHAELQHQGKLPSAGHGIARFRKPGGLQDPVLRDVFNRLAETDAMKQPSTALPIIGFYSFEEDSPPVVSSSEGKCDRACCSKLVVYGRETVGRRDEFVLIRVTCF</sequence>
<dbReference type="EMBL" id="LUCM01006514">
    <property type="protein sequence ID" value="KAA0191166.1"/>
    <property type="molecule type" value="Genomic_DNA"/>
</dbReference>
<keyword evidence="3" id="KW-1003">Cell membrane</keyword>
<dbReference type="GO" id="GO:0005254">
    <property type="term" value="F:chloride channel activity"/>
    <property type="evidence" value="ECO:0007669"/>
    <property type="project" value="TreeGrafter"/>
</dbReference>
<keyword evidence="13" id="KW-1185">Reference proteome</keyword>
<keyword evidence="7" id="KW-0325">Glycoprotein</keyword>
<dbReference type="InterPro" id="IPR049452">
    <property type="entry name" value="Anoctamin_TM"/>
</dbReference>
<evidence type="ECO:0000313" key="13">
    <source>
        <dbReference type="Proteomes" id="UP000728185"/>
    </source>
</evidence>
<organism evidence="12 13">
    <name type="scientific">Fasciolopsis buskii</name>
    <dbReference type="NCBI Taxonomy" id="27845"/>
    <lineage>
        <taxon>Eukaryota</taxon>
        <taxon>Metazoa</taxon>
        <taxon>Spiralia</taxon>
        <taxon>Lophotrochozoa</taxon>
        <taxon>Platyhelminthes</taxon>
        <taxon>Trematoda</taxon>
        <taxon>Digenea</taxon>
        <taxon>Plagiorchiida</taxon>
        <taxon>Echinostomata</taxon>
        <taxon>Echinostomatoidea</taxon>
        <taxon>Fasciolidae</taxon>
        <taxon>Fasciolopsis</taxon>
    </lineage>
</organism>
<evidence type="ECO:0000256" key="1">
    <source>
        <dbReference type="ARBA" id="ARBA00004651"/>
    </source>
</evidence>
<keyword evidence="6 8" id="KW-0472">Membrane</keyword>
<evidence type="ECO:0000256" key="7">
    <source>
        <dbReference type="ARBA" id="ARBA00023180"/>
    </source>
</evidence>
<feature type="domain" description="Anoctamin dimerisation" evidence="11">
    <location>
        <begin position="33"/>
        <end position="77"/>
    </location>
</feature>
<feature type="transmembrane region" description="Helical" evidence="8">
    <location>
        <begin position="452"/>
        <end position="475"/>
    </location>
</feature>
<feature type="domain" description="Anoctamin transmembrane" evidence="10">
    <location>
        <begin position="392"/>
        <end position="854"/>
    </location>
</feature>
<reference evidence="12" key="1">
    <citation type="submission" date="2019-05" db="EMBL/GenBank/DDBJ databases">
        <title>Annotation for the trematode Fasciolopsis buski.</title>
        <authorList>
            <person name="Choi Y.-J."/>
        </authorList>
    </citation>
    <scope>NUCLEOTIDE SEQUENCE</scope>
    <source>
        <strain evidence="12">HT</strain>
        <tissue evidence="12">Whole worm</tissue>
    </source>
</reference>
<accession>A0A8E0RRB3</accession>
<dbReference type="InterPro" id="IPR032394">
    <property type="entry name" value="Anoct_dimer"/>
</dbReference>
<feature type="transmembrane region" description="Helical" evidence="8">
    <location>
        <begin position="810"/>
        <end position="840"/>
    </location>
</feature>
<evidence type="ECO:0000256" key="6">
    <source>
        <dbReference type="ARBA" id="ARBA00023136"/>
    </source>
</evidence>
<name>A0A8E0RRB3_9TREM</name>
<feature type="transmembrane region" description="Helical" evidence="8">
    <location>
        <begin position="745"/>
        <end position="765"/>
    </location>
</feature>
<dbReference type="Proteomes" id="UP000728185">
    <property type="component" value="Unassembled WGS sequence"/>
</dbReference>
<feature type="domain" description="Anoctamin dimerisation" evidence="11">
    <location>
        <begin position="322"/>
        <end position="353"/>
    </location>
</feature>
<dbReference type="GO" id="GO:0046983">
    <property type="term" value="F:protein dimerization activity"/>
    <property type="evidence" value="ECO:0007669"/>
    <property type="project" value="InterPro"/>
</dbReference>
<gene>
    <name evidence="12" type="ORF">FBUS_06505</name>
</gene>
<feature type="transmembrane region" description="Helical" evidence="8">
    <location>
        <begin position="409"/>
        <end position="432"/>
    </location>
</feature>
<evidence type="ECO:0000256" key="3">
    <source>
        <dbReference type="ARBA" id="ARBA00022475"/>
    </source>
</evidence>
<evidence type="ECO:0000256" key="9">
    <source>
        <dbReference type="SAM" id="MobiDB-lite"/>
    </source>
</evidence>
<dbReference type="GO" id="GO:0005886">
    <property type="term" value="C:plasma membrane"/>
    <property type="evidence" value="ECO:0007669"/>
    <property type="project" value="UniProtKB-SubCell"/>
</dbReference>
<dbReference type="InterPro" id="IPR007632">
    <property type="entry name" value="Anoctamin"/>
</dbReference>
<dbReference type="AlphaFoldDB" id="A0A8E0RRB3"/>
<evidence type="ECO:0000256" key="2">
    <source>
        <dbReference type="ARBA" id="ARBA00009671"/>
    </source>
</evidence>
<feature type="transmembrane region" description="Helical" evidence="8">
    <location>
        <begin position="637"/>
        <end position="659"/>
    </location>
</feature>
<dbReference type="Pfam" id="PF04547">
    <property type="entry name" value="Anoctamin"/>
    <property type="match status" value="1"/>
</dbReference>
<dbReference type="PANTHER" id="PTHR12308">
    <property type="entry name" value="ANOCTAMIN"/>
    <property type="match status" value="1"/>
</dbReference>
<proteinExistence type="inferred from homology"/>
<dbReference type="OrthoDB" id="296386at2759"/>
<evidence type="ECO:0000259" key="10">
    <source>
        <dbReference type="Pfam" id="PF04547"/>
    </source>
</evidence>
<comment type="similarity">
    <text evidence="2 8">Belongs to the anoctamin family.</text>
</comment>
<dbReference type="Pfam" id="PF16178">
    <property type="entry name" value="Anoct_dimer"/>
    <property type="match status" value="3"/>
</dbReference>
<feature type="transmembrane region" description="Helical" evidence="8">
    <location>
        <begin position="687"/>
        <end position="712"/>
    </location>
</feature>
<dbReference type="PANTHER" id="PTHR12308:SF83">
    <property type="entry name" value="ANOCTAMIN"/>
    <property type="match status" value="1"/>
</dbReference>
<evidence type="ECO:0000259" key="11">
    <source>
        <dbReference type="Pfam" id="PF16178"/>
    </source>
</evidence>
<keyword evidence="4 8" id="KW-0812">Transmembrane</keyword>
<comment type="caution">
    <text evidence="8">Lacks conserved residue(s) required for the propagation of feature annotation.</text>
</comment>